<name>A0ABV4WH19_9CYAN</name>
<dbReference type="PANTHER" id="PTHR43620">
    <property type="entry name" value="GLYCEROPHOSPHORYL DIESTER PHOSPHODIESTERASE"/>
    <property type="match status" value="1"/>
</dbReference>
<sequence length="330" mass="37059">MQNYLQLHSSPPIIIAHRGASGFRPEHTLAAYELAISLGADYIEPDLVSTKDGVLIARHENEISTTTNVAEHSEFANRKTTKLIDGKSVTGWFTEDLTLEEIKTLKAKERLPFRNQSFNNQFSIPTFQEIIDLVKVKSEEIGRSIGIYPETKHPSYFASIGLTLEEPLIEILHNNGYKSATDPIFIQSFETQNLQKLSQLTHLPLIQLLENSGQPFDLVMNGDSRTYHDLTTPQELVKIAEYASGIGPNKQMIIPVDNQGKLLNPTSLIADAHAAGLLVHPYTFRNEKQYLAPDYNGNPEAEYEQFFNLGVDGVFTDFTNTALTVIQRIW</sequence>
<dbReference type="CDD" id="cd08602">
    <property type="entry name" value="GDPD_ScGlpQ1_like"/>
    <property type="match status" value="1"/>
</dbReference>
<dbReference type="Proteomes" id="UP001576780">
    <property type="component" value="Unassembled WGS sequence"/>
</dbReference>
<evidence type="ECO:0000256" key="4">
    <source>
        <dbReference type="ARBA" id="ARBA00022798"/>
    </source>
</evidence>
<dbReference type="EMBL" id="JBHFNT010000066">
    <property type="protein sequence ID" value="MFB2834364.1"/>
    <property type="molecule type" value="Genomic_DNA"/>
</dbReference>
<protein>
    <recommendedName>
        <fullName evidence="2">glycerophosphodiester phosphodiesterase</fullName>
        <ecNumber evidence="2">3.1.4.46</ecNumber>
    </recommendedName>
</protein>
<reference evidence="8 9" key="1">
    <citation type="submission" date="2024-09" db="EMBL/GenBank/DDBJ databases">
        <title>Floridaenema gen nov. (Aerosakkonemataceae, Aerosakkonematales ord. nov., Cyanobacteria) from benthic tropical and subtropical fresh waters, with the description of four new species.</title>
        <authorList>
            <person name="Moretto J.A."/>
            <person name="Berthold D.E."/>
            <person name="Lefler F.W."/>
            <person name="Huang I.-S."/>
            <person name="Laughinghouse H. IV."/>
        </authorList>
    </citation>
    <scope>NUCLEOTIDE SEQUENCE [LARGE SCALE GENOMIC DNA]</scope>
    <source>
        <strain evidence="8 9">BLCC-F167</strain>
    </source>
</reference>
<evidence type="ECO:0000256" key="2">
    <source>
        <dbReference type="ARBA" id="ARBA00012247"/>
    </source>
</evidence>
<keyword evidence="4" id="KW-0319">Glycerol metabolism</keyword>
<keyword evidence="9" id="KW-1185">Reference proteome</keyword>
<comment type="similarity">
    <text evidence="1">Belongs to the glycerophosphoryl diester phosphodiesterase family.</text>
</comment>
<dbReference type="InterPro" id="IPR030395">
    <property type="entry name" value="GP_PDE_dom"/>
</dbReference>
<dbReference type="RefSeq" id="WP_413276800.1">
    <property type="nucleotide sequence ID" value="NZ_JBHFNT010000066.1"/>
</dbReference>
<evidence type="ECO:0000256" key="5">
    <source>
        <dbReference type="ARBA" id="ARBA00022801"/>
    </source>
</evidence>
<proteinExistence type="inferred from homology"/>
<keyword evidence="3" id="KW-0732">Signal</keyword>
<dbReference type="Pfam" id="PF03009">
    <property type="entry name" value="GDPD"/>
    <property type="match status" value="1"/>
</dbReference>
<dbReference type="Gene3D" id="3.20.20.190">
    <property type="entry name" value="Phosphatidylinositol (PI) phosphodiesterase"/>
    <property type="match status" value="1"/>
</dbReference>
<dbReference type="PROSITE" id="PS51704">
    <property type="entry name" value="GP_PDE"/>
    <property type="match status" value="1"/>
</dbReference>
<evidence type="ECO:0000313" key="8">
    <source>
        <dbReference type="EMBL" id="MFB2834364.1"/>
    </source>
</evidence>
<evidence type="ECO:0000256" key="1">
    <source>
        <dbReference type="ARBA" id="ARBA00007277"/>
    </source>
</evidence>
<evidence type="ECO:0000313" key="9">
    <source>
        <dbReference type="Proteomes" id="UP001576780"/>
    </source>
</evidence>
<evidence type="ECO:0000256" key="6">
    <source>
        <dbReference type="ARBA" id="ARBA00047512"/>
    </source>
</evidence>
<evidence type="ECO:0000259" key="7">
    <source>
        <dbReference type="PROSITE" id="PS51704"/>
    </source>
</evidence>
<gene>
    <name evidence="8" type="ORF">ACE1CA_07500</name>
</gene>
<keyword evidence="5" id="KW-0378">Hydrolase</keyword>
<accession>A0ABV4WH19</accession>
<comment type="catalytic activity">
    <reaction evidence="6">
        <text>a sn-glycero-3-phosphodiester + H2O = an alcohol + sn-glycerol 3-phosphate + H(+)</text>
        <dbReference type="Rhea" id="RHEA:12969"/>
        <dbReference type="ChEBI" id="CHEBI:15377"/>
        <dbReference type="ChEBI" id="CHEBI:15378"/>
        <dbReference type="ChEBI" id="CHEBI:30879"/>
        <dbReference type="ChEBI" id="CHEBI:57597"/>
        <dbReference type="ChEBI" id="CHEBI:83408"/>
        <dbReference type="EC" id="3.1.4.46"/>
    </reaction>
</comment>
<dbReference type="InterPro" id="IPR017946">
    <property type="entry name" value="PLC-like_Pdiesterase_TIM-brl"/>
</dbReference>
<evidence type="ECO:0000256" key="3">
    <source>
        <dbReference type="ARBA" id="ARBA00022729"/>
    </source>
</evidence>
<organism evidence="8 9">
    <name type="scientific">Floridaenema evergladense BLCC-F167</name>
    <dbReference type="NCBI Taxonomy" id="3153639"/>
    <lineage>
        <taxon>Bacteria</taxon>
        <taxon>Bacillati</taxon>
        <taxon>Cyanobacteriota</taxon>
        <taxon>Cyanophyceae</taxon>
        <taxon>Oscillatoriophycideae</taxon>
        <taxon>Aerosakkonematales</taxon>
        <taxon>Aerosakkonemataceae</taxon>
        <taxon>Floridanema</taxon>
        <taxon>Floridanema evergladense</taxon>
    </lineage>
</organism>
<dbReference type="PANTHER" id="PTHR43620:SF7">
    <property type="entry name" value="GLYCEROPHOSPHODIESTER PHOSPHODIESTERASE GDPD5-RELATED"/>
    <property type="match status" value="1"/>
</dbReference>
<dbReference type="EC" id="3.1.4.46" evidence="2"/>
<comment type="caution">
    <text evidence="8">The sequence shown here is derived from an EMBL/GenBank/DDBJ whole genome shotgun (WGS) entry which is preliminary data.</text>
</comment>
<dbReference type="SUPFAM" id="SSF51695">
    <property type="entry name" value="PLC-like phosphodiesterases"/>
    <property type="match status" value="1"/>
</dbReference>
<feature type="domain" description="GP-PDE" evidence="7">
    <location>
        <begin position="12"/>
        <end position="326"/>
    </location>
</feature>